<reference evidence="3 4" key="2">
    <citation type="submission" date="2019-02" db="EMBL/GenBank/DDBJ databases">
        <title>Draft Genome Sequences of Six Type Strains of the Genus Massilia.</title>
        <authorList>
            <person name="Miess H."/>
            <person name="Frediansyhah A."/>
            <person name="Gross H."/>
        </authorList>
    </citation>
    <scope>NUCLEOTIDE SEQUENCE [LARGE SCALE GENOMIC DNA]</scope>
    <source>
        <strain evidence="3 4">DSM 17472</strain>
    </source>
</reference>
<dbReference type="InterPro" id="IPR027417">
    <property type="entry name" value="P-loop_NTPase"/>
</dbReference>
<dbReference type="PANTHER" id="PTHR40072:SF1">
    <property type="entry name" value="MOLYBDOPTERIN-GUANINE DINUCLEOTIDE BIOSYNTHESIS ADAPTER PROTEIN"/>
    <property type="match status" value="1"/>
</dbReference>
<evidence type="ECO:0000313" key="3">
    <source>
        <dbReference type="EMBL" id="QBI03138.1"/>
    </source>
</evidence>
<proteinExistence type="predicted"/>
<dbReference type="PANTHER" id="PTHR40072">
    <property type="entry name" value="MOLYBDOPTERIN-GUANINE DINUCLEOTIDE BIOSYNTHESIS ADAPTER PROTEIN-RELATED"/>
    <property type="match status" value="1"/>
</dbReference>
<keyword evidence="4" id="KW-1185">Reference proteome</keyword>
<dbReference type="Pfam" id="PF03205">
    <property type="entry name" value="MobB"/>
    <property type="match status" value="1"/>
</dbReference>
<dbReference type="SUPFAM" id="SSF52540">
    <property type="entry name" value="P-loop containing nucleoside triphosphate hydrolases"/>
    <property type="match status" value="1"/>
</dbReference>
<reference evidence="2" key="3">
    <citation type="submission" date="2022-12" db="EMBL/GenBank/DDBJ databases">
        <authorList>
            <person name="Sun Q."/>
            <person name="Kim S."/>
        </authorList>
    </citation>
    <scope>NUCLEOTIDE SEQUENCE</scope>
    <source>
        <strain evidence="2">KCTC 12343</strain>
    </source>
</reference>
<dbReference type="RefSeq" id="WP_131147241.1">
    <property type="nucleotide sequence ID" value="NZ_BMWV01000018.1"/>
</dbReference>
<dbReference type="InterPro" id="IPR052539">
    <property type="entry name" value="MGD_biosynthesis_adapter"/>
</dbReference>
<dbReference type="NCBIfam" id="TIGR00176">
    <property type="entry name" value="mobB"/>
    <property type="match status" value="1"/>
</dbReference>
<reference evidence="2" key="1">
    <citation type="journal article" date="2014" name="Int. J. Syst. Evol. Microbiol.">
        <title>Complete genome sequence of Corynebacterium casei LMG S-19264T (=DSM 44701T), isolated from a smear-ripened cheese.</title>
        <authorList>
            <consortium name="US DOE Joint Genome Institute (JGI-PGF)"/>
            <person name="Walter F."/>
            <person name="Albersmeier A."/>
            <person name="Kalinowski J."/>
            <person name="Ruckert C."/>
        </authorList>
    </citation>
    <scope>NUCLEOTIDE SEQUENCE</scope>
    <source>
        <strain evidence="2">KCTC 12343</strain>
    </source>
</reference>
<dbReference type="EMBL" id="CP036401">
    <property type="protein sequence ID" value="QBI03138.1"/>
    <property type="molecule type" value="Genomic_DNA"/>
</dbReference>
<gene>
    <name evidence="2" type="primary">mobB</name>
    <name evidence="3" type="ORF">EYF70_21600</name>
    <name evidence="2" type="ORF">GCM10007387_54200</name>
</gene>
<dbReference type="CDD" id="cd03116">
    <property type="entry name" value="MobB"/>
    <property type="match status" value="1"/>
</dbReference>
<dbReference type="Proteomes" id="UP000292307">
    <property type="component" value="Chromosome"/>
</dbReference>
<evidence type="ECO:0000313" key="2">
    <source>
        <dbReference type="EMBL" id="GGY64941.1"/>
    </source>
</evidence>
<dbReference type="InterPro" id="IPR004435">
    <property type="entry name" value="MobB_dom"/>
</dbReference>
<sequence>MEHTPAAAAPVIGIVGRSGSGKTTLLEYLVGQLAAAGRKVNVIKHSHHDLELEPPGKDSARLRRAGAAEVMVASPYRYAIVHELRGAAEPGLDEQLARLAPADLTLVEGFKSFPIDKLEIHRGVGDKGPLYPHDEHIVAVASTLPRPAGLAPHIDWLDLDDRDAILAWLLKRMAGMPPPASSSP</sequence>
<dbReference type="Gene3D" id="3.40.50.300">
    <property type="entry name" value="P-loop containing nucleotide triphosphate hydrolases"/>
    <property type="match status" value="1"/>
</dbReference>
<organism evidence="2 5">
    <name type="scientific">Pseudoduganella albidiflava</name>
    <dbReference type="NCBI Taxonomy" id="321983"/>
    <lineage>
        <taxon>Bacteria</taxon>
        <taxon>Pseudomonadati</taxon>
        <taxon>Pseudomonadota</taxon>
        <taxon>Betaproteobacteria</taxon>
        <taxon>Burkholderiales</taxon>
        <taxon>Oxalobacteraceae</taxon>
        <taxon>Telluria group</taxon>
        <taxon>Pseudoduganella</taxon>
    </lineage>
</organism>
<feature type="domain" description="Molybdopterin-guanine dinucleotide biosynthesis protein B (MobB)" evidence="1">
    <location>
        <begin position="11"/>
        <end position="142"/>
    </location>
</feature>
<evidence type="ECO:0000313" key="5">
    <source>
        <dbReference type="Proteomes" id="UP000628442"/>
    </source>
</evidence>
<evidence type="ECO:0000313" key="4">
    <source>
        <dbReference type="Proteomes" id="UP000292307"/>
    </source>
</evidence>
<dbReference type="GO" id="GO:0006777">
    <property type="term" value="P:Mo-molybdopterin cofactor biosynthetic process"/>
    <property type="evidence" value="ECO:0007669"/>
    <property type="project" value="InterPro"/>
</dbReference>
<dbReference type="OrthoDB" id="9804758at2"/>
<dbReference type="EMBL" id="BMWV01000018">
    <property type="protein sequence ID" value="GGY64941.1"/>
    <property type="molecule type" value="Genomic_DNA"/>
</dbReference>
<name>A0A411X2K4_9BURK</name>
<accession>A0A411X2K4</accession>
<dbReference type="AlphaFoldDB" id="A0A411X2K4"/>
<dbReference type="Proteomes" id="UP000628442">
    <property type="component" value="Unassembled WGS sequence"/>
</dbReference>
<evidence type="ECO:0000259" key="1">
    <source>
        <dbReference type="Pfam" id="PF03205"/>
    </source>
</evidence>
<protein>
    <submittedName>
        <fullName evidence="3">Molybdopterin-guanine dinucleotide biosynthesis protein B</fullName>
    </submittedName>
    <submittedName>
        <fullName evidence="2">Molybdopterin-guanine dinucleotide biosynthesis protein MobB</fullName>
    </submittedName>
</protein>
<dbReference type="GO" id="GO:0005525">
    <property type="term" value="F:GTP binding"/>
    <property type="evidence" value="ECO:0007669"/>
    <property type="project" value="InterPro"/>
</dbReference>